<dbReference type="Proteomes" id="UP000051221">
    <property type="component" value="Unassembled WGS sequence"/>
</dbReference>
<comment type="caution">
    <text evidence="8">The sequence shown here is derived from an EMBL/GenBank/DDBJ whole genome shotgun (WGS) entry which is preliminary data.</text>
</comment>
<dbReference type="RefSeq" id="WP_004725566.1">
    <property type="nucleotide sequence ID" value="NZ_CABLCD010000013.1"/>
</dbReference>
<name>A0A0Q2N2J8_VIBFU</name>
<dbReference type="SUPFAM" id="SSF103481">
    <property type="entry name" value="Multidrug resistance efflux transporter EmrE"/>
    <property type="match status" value="2"/>
</dbReference>
<keyword evidence="5 6" id="KW-0472">Membrane</keyword>
<feature type="transmembrane region" description="Helical" evidence="6">
    <location>
        <begin position="263"/>
        <end position="281"/>
    </location>
</feature>
<accession>A0A0Q2N2J8</accession>
<dbReference type="AlphaFoldDB" id="A0A0Q2N2J8"/>
<dbReference type="PANTHER" id="PTHR42920">
    <property type="entry name" value="OS03G0707200 PROTEIN-RELATED"/>
    <property type="match status" value="1"/>
</dbReference>
<comment type="subcellular location">
    <subcellularLocation>
        <location evidence="1">Cell membrane</location>
        <topology evidence="1">Multi-pass membrane protein</topology>
    </subcellularLocation>
</comment>
<evidence type="ECO:0000256" key="5">
    <source>
        <dbReference type="ARBA" id="ARBA00023136"/>
    </source>
</evidence>
<feature type="domain" description="EamA" evidence="7">
    <location>
        <begin position="149"/>
        <end position="278"/>
    </location>
</feature>
<evidence type="ECO:0000256" key="2">
    <source>
        <dbReference type="ARBA" id="ARBA00022475"/>
    </source>
</evidence>
<reference evidence="8 9" key="1">
    <citation type="submission" date="2015-08" db="EMBL/GenBank/DDBJ databases">
        <title>Antibacterial properties of a collection of Vibrionaceae strains.</title>
        <authorList>
            <person name="Giubergia S."/>
        </authorList>
    </citation>
    <scope>NUCLEOTIDE SEQUENCE [LARGE SCALE GENOMIC DNA]</scope>
    <source>
        <strain evidence="8 9">S0821</strain>
    </source>
</reference>
<dbReference type="PANTHER" id="PTHR42920:SF5">
    <property type="entry name" value="EAMA DOMAIN-CONTAINING PROTEIN"/>
    <property type="match status" value="1"/>
</dbReference>
<dbReference type="Pfam" id="PF00892">
    <property type="entry name" value="EamA"/>
    <property type="match status" value="2"/>
</dbReference>
<protein>
    <recommendedName>
        <fullName evidence="7">EamA domain-containing protein</fullName>
    </recommendedName>
</protein>
<feature type="domain" description="EamA" evidence="7">
    <location>
        <begin position="7"/>
        <end position="137"/>
    </location>
</feature>
<feature type="transmembrane region" description="Helical" evidence="6">
    <location>
        <begin position="121"/>
        <end position="138"/>
    </location>
</feature>
<evidence type="ECO:0000313" key="9">
    <source>
        <dbReference type="Proteomes" id="UP000051221"/>
    </source>
</evidence>
<keyword evidence="2" id="KW-1003">Cell membrane</keyword>
<dbReference type="InParanoid" id="A0A0Q2N2J8"/>
<dbReference type="GO" id="GO:0005886">
    <property type="term" value="C:plasma membrane"/>
    <property type="evidence" value="ECO:0007669"/>
    <property type="project" value="UniProtKB-SubCell"/>
</dbReference>
<evidence type="ECO:0000256" key="1">
    <source>
        <dbReference type="ARBA" id="ARBA00004651"/>
    </source>
</evidence>
<sequence length="286" mass="31594">MFANLRAEIILVLTTLLAAAGWVFSKQAIQGLPPFGFIGLRFVTASLILLPFCLPALRRASLGDILRSMGVGVFLGGSIFCWIYAIAISDTLGEGAFIMSLSMLFVPLVAWPLFGNKPSRAFWTSLPIAIVGLFLLAWNGEWRVAASQLWFLLAAVGLAMHFNFNSQYSAKLPPMLLTTLQLFTTGCLGLLLSYAVEDWPQVVSGETWKWFGLSVLLATSLRYLMQTVGQKHANPTNAAILMLLEPVWTMLLSVWIYSESMPLNKIVGCVLLLSSLLLYRISNLRR</sequence>
<feature type="transmembrane region" description="Helical" evidence="6">
    <location>
        <begin position="237"/>
        <end position="257"/>
    </location>
</feature>
<keyword evidence="4 6" id="KW-1133">Transmembrane helix</keyword>
<dbReference type="InterPro" id="IPR051258">
    <property type="entry name" value="Diverse_Substrate_Transporter"/>
</dbReference>
<dbReference type="EMBL" id="LKHS01000009">
    <property type="protein sequence ID" value="KQH86023.1"/>
    <property type="molecule type" value="Genomic_DNA"/>
</dbReference>
<gene>
    <name evidence="8" type="ORF">AMR76_12170</name>
</gene>
<feature type="transmembrane region" description="Helical" evidence="6">
    <location>
        <begin position="208"/>
        <end position="225"/>
    </location>
</feature>
<dbReference type="InterPro" id="IPR000620">
    <property type="entry name" value="EamA_dom"/>
</dbReference>
<evidence type="ECO:0000256" key="4">
    <source>
        <dbReference type="ARBA" id="ARBA00022989"/>
    </source>
</evidence>
<keyword evidence="3 6" id="KW-0812">Transmembrane</keyword>
<proteinExistence type="predicted"/>
<evidence type="ECO:0000256" key="6">
    <source>
        <dbReference type="SAM" id="Phobius"/>
    </source>
</evidence>
<feature type="transmembrane region" description="Helical" evidence="6">
    <location>
        <begin position="144"/>
        <end position="164"/>
    </location>
</feature>
<feature type="transmembrane region" description="Helical" evidence="6">
    <location>
        <begin position="69"/>
        <end position="89"/>
    </location>
</feature>
<dbReference type="InterPro" id="IPR037185">
    <property type="entry name" value="EmrE-like"/>
</dbReference>
<feature type="transmembrane region" description="Helical" evidence="6">
    <location>
        <begin position="176"/>
        <end position="196"/>
    </location>
</feature>
<feature type="transmembrane region" description="Helical" evidence="6">
    <location>
        <begin position="35"/>
        <end position="57"/>
    </location>
</feature>
<evidence type="ECO:0000313" key="8">
    <source>
        <dbReference type="EMBL" id="KQH86023.1"/>
    </source>
</evidence>
<organism evidence="8 9">
    <name type="scientific">Vibrio furnissii</name>
    <dbReference type="NCBI Taxonomy" id="29494"/>
    <lineage>
        <taxon>Bacteria</taxon>
        <taxon>Pseudomonadati</taxon>
        <taxon>Pseudomonadota</taxon>
        <taxon>Gammaproteobacteria</taxon>
        <taxon>Vibrionales</taxon>
        <taxon>Vibrionaceae</taxon>
        <taxon>Vibrio</taxon>
    </lineage>
</organism>
<evidence type="ECO:0000259" key="7">
    <source>
        <dbReference type="Pfam" id="PF00892"/>
    </source>
</evidence>
<keyword evidence="9" id="KW-1185">Reference proteome</keyword>
<evidence type="ECO:0000256" key="3">
    <source>
        <dbReference type="ARBA" id="ARBA00022692"/>
    </source>
</evidence>
<dbReference type="GeneID" id="50535764"/>
<feature type="transmembrane region" description="Helical" evidence="6">
    <location>
        <begin position="95"/>
        <end position="114"/>
    </location>
</feature>